<sequence>MATVCGWVTRLTGYAGGALCDLNAASIIVNTQRIYYNEKRCAQLLIGPGVIGTVGYSGGYCK</sequence>
<dbReference type="Proteomes" id="UP000094426">
    <property type="component" value="Unassembled WGS sequence"/>
</dbReference>
<gene>
    <name evidence="1" type="ORF">ATY41_09250</name>
</gene>
<reference evidence="1 2" key="1">
    <citation type="submission" date="2015-11" db="EMBL/GenBank/DDBJ databases">
        <authorList>
            <person name="Zhang Y."/>
            <person name="Guo Z."/>
        </authorList>
    </citation>
    <scope>NUCLEOTIDE SEQUENCE [LARGE SCALE GENOMIC DNA]</scope>
    <source>
        <strain evidence="2">gdw1</strain>
    </source>
</reference>
<organism evidence="1 2">
    <name type="scientific">Leifsonia xyli subsp. xyli</name>
    <dbReference type="NCBI Taxonomy" id="59736"/>
    <lineage>
        <taxon>Bacteria</taxon>
        <taxon>Bacillati</taxon>
        <taxon>Actinomycetota</taxon>
        <taxon>Actinomycetes</taxon>
        <taxon>Micrococcales</taxon>
        <taxon>Microbacteriaceae</taxon>
        <taxon>Leifsonia</taxon>
    </lineage>
</organism>
<dbReference type="AlphaFoldDB" id="A0A1E2SLU4"/>
<evidence type="ECO:0000313" key="1">
    <source>
        <dbReference type="EMBL" id="ODA90700.1"/>
    </source>
</evidence>
<evidence type="ECO:0000313" key="2">
    <source>
        <dbReference type="Proteomes" id="UP000094426"/>
    </source>
</evidence>
<comment type="caution">
    <text evidence="1">The sequence shown here is derived from an EMBL/GenBank/DDBJ whole genome shotgun (WGS) entry which is preliminary data.</text>
</comment>
<accession>A0A1E2SLU4</accession>
<dbReference type="EMBL" id="LNZG01000008">
    <property type="protein sequence ID" value="ODA90700.1"/>
    <property type="molecule type" value="Genomic_DNA"/>
</dbReference>
<dbReference type="RefSeq" id="WP_011186423.1">
    <property type="nucleotide sequence ID" value="NZ_LNZG01000008.1"/>
</dbReference>
<protein>
    <submittedName>
        <fullName evidence="1">Uncharacterized protein</fullName>
    </submittedName>
</protein>
<name>A0A1E2SLU4_LEIXY</name>
<proteinExistence type="predicted"/>